<evidence type="ECO:0000256" key="7">
    <source>
        <dbReference type="ARBA" id="ARBA00023136"/>
    </source>
</evidence>
<evidence type="ECO:0000256" key="4">
    <source>
        <dbReference type="ARBA" id="ARBA00022475"/>
    </source>
</evidence>
<comment type="subcellular location">
    <subcellularLocation>
        <location evidence="1">Cell membrane</location>
        <topology evidence="1">Multi-pass membrane protein</topology>
    </subcellularLocation>
</comment>
<feature type="transmembrane region" description="Helical" evidence="8">
    <location>
        <begin position="21"/>
        <end position="42"/>
    </location>
</feature>
<dbReference type="PROSITE" id="PS50850">
    <property type="entry name" value="MFS"/>
    <property type="match status" value="1"/>
</dbReference>
<organism evidence="10 11">
    <name type="scientific">Kribbella kalugense</name>
    <dbReference type="NCBI Taxonomy" id="2512221"/>
    <lineage>
        <taxon>Bacteria</taxon>
        <taxon>Bacillati</taxon>
        <taxon>Actinomycetota</taxon>
        <taxon>Actinomycetes</taxon>
        <taxon>Propionibacteriales</taxon>
        <taxon>Kribbellaceae</taxon>
        <taxon>Kribbella</taxon>
    </lineage>
</organism>
<protein>
    <submittedName>
        <fullName evidence="10">EmrB/QacA subfamily drug resistance transporter</fullName>
    </submittedName>
</protein>
<dbReference type="NCBIfam" id="TIGR00711">
    <property type="entry name" value="efflux_EmrB"/>
    <property type="match status" value="1"/>
</dbReference>
<keyword evidence="6 8" id="KW-1133">Transmembrane helix</keyword>
<feature type="transmembrane region" description="Helical" evidence="8">
    <location>
        <begin position="117"/>
        <end position="138"/>
    </location>
</feature>
<dbReference type="PRINTS" id="PR01036">
    <property type="entry name" value="TCRTETB"/>
</dbReference>
<dbReference type="GO" id="GO:0005886">
    <property type="term" value="C:plasma membrane"/>
    <property type="evidence" value="ECO:0007669"/>
    <property type="project" value="UniProtKB-SubCell"/>
</dbReference>
<dbReference type="PANTHER" id="PTHR42718">
    <property type="entry name" value="MAJOR FACILITATOR SUPERFAMILY MULTIDRUG TRANSPORTER MFSC"/>
    <property type="match status" value="1"/>
</dbReference>
<evidence type="ECO:0000313" key="10">
    <source>
        <dbReference type="EMBL" id="TDW21959.1"/>
    </source>
</evidence>
<dbReference type="Proteomes" id="UP000295447">
    <property type="component" value="Unassembled WGS sequence"/>
</dbReference>
<dbReference type="Gene3D" id="1.20.1250.20">
    <property type="entry name" value="MFS general substrate transporter like domains"/>
    <property type="match status" value="1"/>
</dbReference>
<comment type="caution">
    <text evidence="10">The sequence shown here is derived from an EMBL/GenBank/DDBJ whole genome shotgun (WGS) entry which is preliminary data.</text>
</comment>
<feature type="transmembrane region" description="Helical" evidence="8">
    <location>
        <begin position="213"/>
        <end position="233"/>
    </location>
</feature>
<keyword evidence="11" id="KW-1185">Reference proteome</keyword>
<feature type="transmembrane region" description="Helical" evidence="8">
    <location>
        <begin position="371"/>
        <end position="397"/>
    </location>
</feature>
<dbReference type="InterPro" id="IPR004638">
    <property type="entry name" value="EmrB-like"/>
</dbReference>
<feature type="transmembrane region" description="Helical" evidence="8">
    <location>
        <begin position="62"/>
        <end position="80"/>
    </location>
</feature>
<keyword evidence="4" id="KW-1003">Cell membrane</keyword>
<dbReference type="EMBL" id="SODF01000001">
    <property type="protein sequence ID" value="TDW21959.1"/>
    <property type="molecule type" value="Genomic_DNA"/>
</dbReference>
<feature type="transmembrane region" description="Helical" evidence="8">
    <location>
        <begin position="281"/>
        <end position="302"/>
    </location>
</feature>
<evidence type="ECO:0000256" key="2">
    <source>
        <dbReference type="ARBA" id="ARBA00008537"/>
    </source>
</evidence>
<keyword evidence="7 8" id="KW-0472">Membrane</keyword>
<evidence type="ECO:0000256" key="3">
    <source>
        <dbReference type="ARBA" id="ARBA00022448"/>
    </source>
</evidence>
<keyword evidence="3" id="KW-0813">Transport</keyword>
<dbReference type="InterPro" id="IPR020846">
    <property type="entry name" value="MFS_dom"/>
</dbReference>
<dbReference type="OrthoDB" id="9812221at2"/>
<dbReference type="SUPFAM" id="SSF103473">
    <property type="entry name" value="MFS general substrate transporter"/>
    <property type="match status" value="1"/>
</dbReference>
<sequence length="532" mass="56330">MSQSATQPDYPDNIDAAVLKIAGVVVLGAIMSILDITVVNVALPTFQAEFGTPDSPVAYSTVAWTVTAYTLALATVIPLTGWAADRFGTKRLYMTAIFLFTAGSALCATATSINMLIGFRVLQGLGGGMLMPLGMTIMTRAAGPHRMGRLMAILGVPMLLGPIAGPILGGWLIQVASWHWIFLINVPLGVIALIYAWRALARDNAQRTESLDLLGVALMSPGLALFLFGVSSLPAEGGDFTAPRVWLSMLAGVLLMGAFVWHSFRPEHPLLDLRLFRDRNLTISIITMFLFAAAFFGGLLLVPTYFQQIRGESTLHAGLLVAPQGLGAMVTMPIAGRLVDKVPVGRIVPVGLALIVVGMFGLTQITATTPYLLIIAMLVVMGFGMGGTMMPLFTTALRTLTGHQVARGSTLLNISQQIASSVGVATMSVILTNQLNNSPIIPGTQNVPGLGAGLRETQAAILSNTRPDSLAQLHIDPAAIARGLVDAANSFAHSYWVAWVLVVITLVPALMLPRKQPKPDVVEEGAPPAVVD</sequence>
<dbReference type="GO" id="GO:0022857">
    <property type="term" value="F:transmembrane transporter activity"/>
    <property type="evidence" value="ECO:0007669"/>
    <property type="project" value="InterPro"/>
</dbReference>
<feature type="domain" description="Major facilitator superfamily (MFS) profile" evidence="9">
    <location>
        <begin position="21"/>
        <end position="517"/>
    </location>
</feature>
<feature type="transmembrane region" description="Helical" evidence="8">
    <location>
        <begin position="245"/>
        <end position="261"/>
    </location>
</feature>
<name>A0A4R7ZV47_9ACTN</name>
<proteinExistence type="inferred from homology"/>
<feature type="transmembrane region" description="Helical" evidence="8">
    <location>
        <begin position="347"/>
        <end position="365"/>
    </location>
</feature>
<gene>
    <name evidence="10" type="ORF">EV650_0790</name>
</gene>
<feature type="transmembrane region" description="Helical" evidence="8">
    <location>
        <begin position="150"/>
        <end position="173"/>
    </location>
</feature>
<feature type="transmembrane region" description="Helical" evidence="8">
    <location>
        <begin position="494"/>
        <end position="512"/>
    </location>
</feature>
<comment type="similarity">
    <text evidence="2">Belongs to the major facilitator superfamily. EmrB family.</text>
</comment>
<evidence type="ECO:0000256" key="6">
    <source>
        <dbReference type="ARBA" id="ARBA00022989"/>
    </source>
</evidence>
<feature type="transmembrane region" description="Helical" evidence="8">
    <location>
        <begin position="314"/>
        <end position="335"/>
    </location>
</feature>
<keyword evidence="5 8" id="KW-0812">Transmembrane</keyword>
<dbReference type="Gene3D" id="1.20.1720.10">
    <property type="entry name" value="Multidrug resistance protein D"/>
    <property type="match status" value="1"/>
</dbReference>
<evidence type="ECO:0000313" key="11">
    <source>
        <dbReference type="Proteomes" id="UP000295447"/>
    </source>
</evidence>
<dbReference type="InterPro" id="IPR036259">
    <property type="entry name" value="MFS_trans_sf"/>
</dbReference>
<dbReference type="PANTHER" id="PTHR42718:SF9">
    <property type="entry name" value="MAJOR FACILITATOR SUPERFAMILY MULTIDRUG TRANSPORTER MFSC"/>
    <property type="match status" value="1"/>
</dbReference>
<dbReference type="CDD" id="cd17503">
    <property type="entry name" value="MFS_LmrB_MDR_like"/>
    <property type="match status" value="1"/>
</dbReference>
<evidence type="ECO:0000256" key="5">
    <source>
        <dbReference type="ARBA" id="ARBA00022692"/>
    </source>
</evidence>
<dbReference type="Pfam" id="PF07690">
    <property type="entry name" value="MFS_1"/>
    <property type="match status" value="1"/>
</dbReference>
<evidence type="ECO:0000256" key="8">
    <source>
        <dbReference type="SAM" id="Phobius"/>
    </source>
</evidence>
<evidence type="ECO:0000259" key="9">
    <source>
        <dbReference type="PROSITE" id="PS50850"/>
    </source>
</evidence>
<dbReference type="InterPro" id="IPR011701">
    <property type="entry name" value="MFS"/>
</dbReference>
<accession>A0A4R7ZV47</accession>
<reference evidence="10 11" key="1">
    <citation type="submission" date="2019-03" db="EMBL/GenBank/DDBJ databases">
        <title>Genomic Encyclopedia of Type Strains, Phase III (KMG-III): the genomes of soil and plant-associated and newly described type strains.</title>
        <authorList>
            <person name="Whitman W."/>
        </authorList>
    </citation>
    <scope>NUCLEOTIDE SEQUENCE [LARGE SCALE GENOMIC DNA]</scope>
    <source>
        <strain evidence="10 11">VKM Ac-2570</strain>
    </source>
</reference>
<dbReference type="AlphaFoldDB" id="A0A4R7ZV47"/>
<dbReference type="RefSeq" id="WP_134115391.1">
    <property type="nucleotide sequence ID" value="NZ_SODF01000001.1"/>
</dbReference>
<evidence type="ECO:0000256" key="1">
    <source>
        <dbReference type="ARBA" id="ARBA00004651"/>
    </source>
</evidence>
<feature type="transmembrane region" description="Helical" evidence="8">
    <location>
        <begin position="92"/>
        <end position="111"/>
    </location>
</feature>
<feature type="transmembrane region" description="Helical" evidence="8">
    <location>
        <begin position="179"/>
        <end position="201"/>
    </location>
</feature>